<sequence length="68" mass="7755">MTVISNVKQSLSTIKGIESQLSILALNSQDPEAQKTFHEIMNMMNDIKKDLQVRVNEMMLEEPQYKGS</sequence>
<dbReference type="Pfam" id="PF07870">
    <property type="entry name" value="DUF1657"/>
    <property type="match status" value="1"/>
</dbReference>
<dbReference type="RefSeq" id="WP_213104445.1">
    <property type="nucleotide sequence ID" value="NZ_JAGYPM010000007.1"/>
</dbReference>
<name>A0ABS5P030_9BACI</name>
<dbReference type="InterPro" id="IPR012452">
    <property type="entry name" value="DUF1657"/>
</dbReference>
<keyword evidence="2" id="KW-1185">Reference proteome</keyword>
<reference evidence="1 2" key="1">
    <citation type="submission" date="2021-05" db="EMBL/GenBank/DDBJ databases">
        <title>Novel Bacillus species.</title>
        <authorList>
            <person name="Liu G."/>
        </authorList>
    </citation>
    <scope>NUCLEOTIDE SEQUENCE [LARGE SCALE GENOMIC DNA]</scope>
    <source>
        <strain evidence="1 2">FJAT-49705</strain>
    </source>
</reference>
<comment type="caution">
    <text evidence="1">The sequence shown here is derived from an EMBL/GenBank/DDBJ whole genome shotgun (WGS) entry which is preliminary data.</text>
</comment>
<organism evidence="1 2">
    <name type="scientific">Cytobacillus citreus</name>
    <dbReference type="NCBI Taxonomy" id="2833586"/>
    <lineage>
        <taxon>Bacteria</taxon>
        <taxon>Bacillati</taxon>
        <taxon>Bacillota</taxon>
        <taxon>Bacilli</taxon>
        <taxon>Bacillales</taxon>
        <taxon>Bacillaceae</taxon>
        <taxon>Cytobacillus</taxon>
    </lineage>
</organism>
<gene>
    <name evidence="1" type="ORF">KHA94_23100</name>
</gene>
<protein>
    <submittedName>
        <fullName evidence="1">DUF1657 domain-containing protein</fullName>
    </submittedName>
</protein>
<evidence type="ECO:0000313" key="2">
    <source>
        <dbReference type="Proteomes" id="UP000681027"/>
    </source>
</evidence>
<dbReference type="Proteomes" id="UP000681027">
    <property type="component" value="Unassembled WGS sequence"/>
</dbReference>
<evidence type="ECO:0000313" key="1">
    <source>
        <dbReference type="EMBL" id="MBS4193004.1"/>
    </source>
</evidence>
<proteinExistence type="predicted"/>
<dbReference type="EMBL" id="JAGYPM010000007">
    <property type="protein sequence ID" value="MBS4193004.1"/>
    <property type="molecule type" value="Genomic_DNA"/>
</dbReference>
<accession>A0ABS5P030</accession>